<dbReference type="SUPFAM" id="SSF64288">
    <property type="entry name" value="Chorismate lyase-like"/>
    <property type="match status" value="1"/>
</dbReference>
<dbReference type="AlphaFoldDB" id="A0A344V6A6"/>
<organism evidence="1">
    <name type="scientific">Gracilariopsis heteroclada</name>
    <dbReference type="NCBI Taxonomy" id="172978"/>
    <lineage>
        <taxon>Eukaryota</taxon>
        <taxon>Rhodophyta</taxon>
        <taxon>Florideophyceae</taxon>
        <taxon>Rhodymeniophycidae</taxon>
        <taxon>Gracilariales</taxon>
        <taxon>Gracilariaceae</taxon>
        <taxon>Gracilariopsis</taxon>
    </lineage>
</organism>
<gene>
    <name evidence="1" type="primary">ycf21</name>
</gene>
<evidence type="ECO:0008006" key="2">
    <source>
        <dbReference type="Google" id="ProtNLM"/>
    </source>
</evidence>
<dbReference type="GeneID" id="37504353"/>
<keyword evidence="1" id="KW-0934">Plastid</keyword>
<sequence length="174" mass="20848">MDLGFNYILNIPFKGLESFNIEKNALIPNKWKLLLMNDGSFTQNLNSLTNEQITTLQAYTENQYLIKKRKIRNIYLTNNSNQYLAFARSYWILNINHQIHNNLINNQPVGQLFINHQTDIYKDIHEIYYVHSAFLENTFKSLGPVWGRKYTIYYRYKPIITLQEFFSPYLINFF</sequence>
<evidence type="ECO:0000313" key="1">
    <source>
        <dbReference type="EMBL" id="AXE43493.1"/>
    </source>
</evidence>
<reference evidence="1" key="1">
    <citation type="submission" date="2017-06" db="EMBL/GenBank/DDBJ databases">
        <title>Complete plastid genome of Gracilaria bailinae.</title>
        <authorList>
            <person name="Zhang L."/>
        </authorList>
    </citation>
    <scope>NUCLEOTIDE SEQUENCE</scope>
</reference>
<protein>
    <recommendedName>
        <fullName evidence="2">Chorismate lyase</fullName>
    </recommendedName>
</protein>
<geneLocation type="chloroplast" evidence="1"/>
<accession>A0A344V6A6</accession>
<proteinExistence type="predicted"/>
<dbReference type="Pfam" id="PF01947">
    <property type="entry name" value="Rv2949c-like"/>
    <property type="match status" value="1"/>
</dbReference>
<dbReference type="InterPro" id="IPR028978">
    <property type="entry name" value="Chorismate_lyase_/UTRA_dom_sf"/>
</dbReference>
<dbReference type="Gene3D" id="3.40.1410.10">
    <property type="entry name" value="Chorismate lyase-like"/>
    <property type="match status" value="1"/>
</dbReference>
<dbReference type="RefSeq" id="YP_009500331.1">
    <property type="nucleotide sequence ID" value="NC_038100.1"/>
</dbReference>
<dbReference type="InterPro" id="IPR002800">
    <property type="entry name" value="Rv2949c-like"/>
</dbReference>
<name>A0A344V6A6_9FLOR</name>
<dbReference type="EMBL" id="MF372957">
    <property type="protein sequence ID" value="AXE43493.1"/>
    <property type="molecule type" value="Genomic_DNA"/>
</dbReference>
<keyword evidence="1" id="KW-0150">Chloroplast</keyword>